<dbReference type="GO" id="GO:0046872">
    <property type="term" value="F:metal ion binding"/>
    <property type="evidence" value="ECO:0007669"/>
    <property type="project" value="UniProtKB-KW"/>
</dbReference>
<dbReference type="Pfam" id="PF00675">
    <property type="entry name" value="Peptidase_M16"/>
    <property type="match status" value="1"/>
</dbReference>
<evidence type="ECO:0000256" key="5">
    <source>
        <dbReference type="ARBA" id="ARBA00022801"/>
    </source>
</evidence>
<sequence>MKKILSLLLFAIIISCNSTNQTTKIVDVKKVAEKVENLNTSLIPDDPSVIRGTLSNGIKYYIKNNGKPEDKVELRLVVNAGSILEDDDQQGLAHFMEHMNFNGTKNFKKNELVDYLQSIGVKFGMHLNAYTSFDETVYILPIPSDDKDKLEKGFQILEDWAFNALLTDEEINKERGVVLEEYRTGLGAEKRMMKNYLPKVLYNSKYAKRLPIGKKEILENFKPDVLRRFHKDWYRPDLMAVIAVGDVDVTTLEAKIKAHFDKPNKNKNPRYREIFGDENHKETFVAIVSDKEAMFSQVELMYKNPKIKTTDNTIKGAQKELLEGLFAEMINSRLGELRNNPNPPFVYGFSFNGGTYVRGREAYQSIAMAKGTDFVAALKALVEENERVKRYGFQQEEFERAKKSMLARIEKRYQNRAKQESKRLINPMIDNFLEGESMPSLEWTYNFFNSELPKIKLSEVNGLIKEYLRDDNRVVKLTGKEKTVTEKEVLDLLNFVKTDTTIKPYEDSKVQESLFTSLPKKGTILKEEKNEEYGFSTLTLSNGAKVIFKKTNFKDDEVLFKTESYGGTSLLSTKEYLEANLALRGLSEAGIAGLNKNDLNKFMTGKIVRVRPFISKFLEGMNGSSTPKDLETLFQLIHLNFTQLNKDKEAYNSYVSKQKGFLGNLLANPQFYFQDAFSKYQYEGYDRFTGFPTPEAYDKSNYNLAYEIYQQKFSNAGDFIFYFVGNFDVNKLKKYASLYIASLPSTEIRENYKDDGFFPITGNYNKTFYRGNDPKSMVNMIYRGQATYNNKDGLAMDALGEIMSIKLVEKLREEASGVYSPRVSSNFSELNNSYRLNISFSCGPENVEKLKAISELEILKMVNEGPSEKDLNKAKEAFLLSRKEQLKKNKFWLDNISSANFLKKDISELKDYENQVHNLTVKDVQFTAKKFLTNGVVVGILMPEKN</sequence>
<evidence type="ECO:0000256" key="8">
    <source>
        <dbReference type="RuleBase" id="RU004447"/>
    </source>
</evidence>
<dbReference type="Proteomes" id="UP000059672">
    <property type="component" value="Chromosome"/>
</dbReference>
<dbReference type="PROSITE" id="PS00143">
    <property type="entry name" value="INSULINASE"/>
    <property type="match status" value="1"/>
</dbReference>
<dbReference type="KEGG" id="lut:Lupro_11525"/>
<protein>
    <submittedName>
        <fullName evidence="12">Peptidase M16</fullName>
    </submittedName>
</protein>
<keyword evidence="9" id="KW-0732">Signal</keyword>
<evidence type="ECO:0000259" key="10">
    <source>
        <dbReference type="Pfam" id="PF00675"/>
    </source>
</evidence>
<dbReference type="STRING" id="1622118.Lupro_11525"/>
<feature type="domain" description="Peptidase M16 C-terminal" evidence="11">
    <location>
        <begin position="709"/>
        <end position="877"/>
    </location>
</feature>
<gene>
    <name evidence="12" type="ORF">Lupro_11525</name>
</gene>
<dbReference type="PROSITE" id="PS51257">
    <property type="entry name" value="PROKAR_LIPOPROTEIN"/>
    <property type="match status" value="1"/>
</dbReference>
<reference evidence="12 13" key="2">
    <citation type="journal article" date="2016" name="Int. J. Syst. Evol. Microbiol.">
        <title>Lutibacter profundi sp. nov., isolated from a deep-sea hydrothermal system on the Arctic Mid-Ocean Ridge and emended description of the genus Lutibacter.</title>
        <authorList>
            <person name="Le Moine Bauer S."/>
            <person name="Roalkvam I."/>
            <person name="Steen I.H."/>
            <person name="Dahle H."/>
        </authorList>
    </citation>
    <scope>NUCLEOTIDE SEQUENCE [LARGE SCALE GENOMIC DNA]</scope>
    <source>
        <strain evidence="12 13">LP1</strain>
    </source>
</reference>
<feature type="domain" description="Peptidase M16 N-terminal" evidence="10">
    <location>
        <begin position="65"/>
        <end position="201"/>
    </location>
</feature>
<dbReference type="Pfam" id="PF05193">
    <property type="entry name" value="Peptidase_M16_C"/>
    <property type="match status" value="2"/>
</dbReference>
<dbReference type="InterPro" id="IPR011765">
    <property type="entry name" value="Pept_M16_N"/>
</dbReference>
<comment type="similarity">
    <text evidence="2 8">Belongs to the peptidase M16 family.</text>
</comment>
<dbReference type="Gene3D" id="3.30.830.10">
    <property type="entry name" value="Metalloenzyme, LuxS/M16 peptidase-like"/>
    <property type="match status" value="4"/>
</dbReference>
<keyword evidence="6" id="KW-0862">Zinc</keyword>
<evidence type="ECO:0000256" key="9">
    <source>
        <dbReference type="SAM" id="SignalP"/>
    </source>
</evidence>
<dbReference type="EMBL" id="CP013355">
    <property type="protein sequence ID" value="AMC12262.1"/>
    <property type="molecule type" value="Genomic_DNA"/>
</dbReference>
<evidence type="ECO:0000313" key="12">
    <source>
        <dbReference type="EMBL" id="AMC12262.1"/>
    </source>
</evidence>
<dbReference type="SUPFAM" id="SSF63411">
    <property type="entry name" value="LuxS/MPP-like metallohydrolase"/>
    <property type="match status" value="4"/>
</dbReference>
<keyword evidence="3" id="KW-0645">Protease</keyword>
<feature type="chain" id="PRO_5007142918" evidence="9">
    <location>
        <begin position="21"/>
        <end position="946"/>
    </location>
</feature>
<dbReference type="InterPro" id="IPR011249">
    <property type="entry name" value="Metalloenz_LuxS/M16"/>
</dbReference>
<evidence type="ECO:0000256" key="3">
    <source>
        <dbReference type="ARBA" id="ARBA00022670"/>
    </source>
</evidence>
<feature type="domain" description="Peptidase M16 C-terminal" evidence="11">
    <location>
        <begin position="221"/>
        <end position="404"/>
    </location>
</feature>
<evidence type="ECO:0000313" key="13">
    <source>
        <dbReference type="Proteomes" id="UP000059672"/>
    </source>
</evidence>
<dbReference type="InterPro" id="IPR050626">
    <property type="entry name" value="Peptidase_M16"/>
</dbReference>
<name>A0A110B8U7_9FLAO</name>
<dbReference type="AlphaFoldDB" id="A0A110B8U7"/>
<evidence type="ECO:0000256" key="4">
    <source>
        <dbReference type="ARBA" id="ARBA00022723"/>
    </source>
</evidence>
<dbReference type="GO" id="GO:0006508">
    <property type="term" value="P:proteolysis"/>
    <property type="evidence" value="ECO:0007669"/>
    <property type="project" value="UniProtKB-KW"/>
</dbReference>
<evidence type="ECO:0000256" key="2">
    <source>
        <dbReference type="ARBA" id="ARBA00007261"/>
    </source>
</evidence>
<evidence type="ECO:0000259" key="11">
    <source>
        <dbReference type="Pfam" id="PF05193"/>
    </source>
</evidence>
<dbReference type="InterPro" id="IPR007863">
    <property type="entry name" value="Peptidase_M16_C"/>
</dbReference>
<dbReference type="GO" id="GO:0004222">
    <property type="term" value="F:metalloendopeptidase activity"/>
    <property type="evidence" value="ECO:0007669"/>
    <property type="project" value="InterPro"/>
</dbReference>
<dbReference type="InterPro" id="IPR001431">
    <property type="entry name" value="Pept_M16_Zn_BS"/>
</dbReference>
<reference evidence="13" key="1">
    <citation type="submission" date="2015-12" db="EMBL/GenBank/DDBJ databases">
        <title>Complete genome sequence of Lutibacter profundus strain LP1.</title>
        <authorList>
            <person name="Wissuwa J."/>
            <person name="Le Moine Bauer S."/>
            <person name="Stokke R."/>
            <person name="Dahle H."/>
            <person name="Steen I.H."/>
        </authorList>
    </citation>
    <scope>NUCLEOTIDE SEQUENCE [LARGE SCALE GENOMIC DNA]</scope>
    <source>
        <strain evidence="13">LP1</strain>
    </source>
</reference>
<dbReference type="PANTHER" id="PTHR43690">
    <property type="entry name" value="NARDILYSIN"/>
    <property type="match status" value="1"/>
</dbReference>
<evidence type="ECO:0000256" key="1">
    <source>
        <dbReference type="ARBA" id="ARBA00001947"/>
    </source>
</evidence>
<keyword evidence="13" id="KW-1185">Reference proteome</keyword>
<organism evidence="12 13">
    <name type="scientific">Lutibacter profundi</name>
    <dbReference type="NCBI Taxonomy" id="1622118"/>
    <lineage>
        <taxon>Bacteria</taxon>
        <taxon>Pseudomonadati</taxon>
        <taxon>Bacteroidota</taxon>
        <taxon>Flavobacteriia</taxon>
        <taxon>Flavobacteriales</taxon>
        <taxon>Flavobacteriaceae</taxon>
        <taxon>Lutibacter</taxon>
    </lineage>
</organism>
<keyword evidence="7" id="KW-0482">Metalloprotease</keyword>
<dbReference type="PANTHER" id="PTHR43690:SF34">
    <property type="entry name" value="ZINC PROTEASE PQQL-LIKE"/>
    <property type="match status" value="1"/>
</dbReference>
<feature type="signal peptide" evidence="9">
    <location>
        <begin position="1"/>
        <end position="20"/>
    </location>
</feature>
<dbReference type="PATRIC" id="fig|1622118.3.peg.2368"/>
<proteinExistence type="inferred from homology"/>
<evidence type="ECO:0000256" key="6">
    <source>
        <dbReference type="ARBA" id="ARBA00022833"/>
    </source>
</evidence>
<comment type="cofactor">
    <cofactor evidence="1">
        <name>Zn(2+)</name>
        <dbReference type="ChEBI" id="CHEBI:29105"/>
    </cofactor>
</comment>
<keyword evidence="4" id="KW-0479">Metal-binding</keyword>
<evidence type="ECO:0000256" key="7">
    <source>
        <dbReference type="ARBA" id="ARBA00023049"/>
    </source>
</evidence>
<accession>A0A110B8U7</accession>
<keyword evidence="5" id="KW-0378">Hydrolase</keyword>